<feature type="compositionally biased region" description="Basic and acidic residues" evidence="1">
    <location>
        <begin position="113"/>
        <end position="129"/>
    </location>
</feature>
<gene>
    <name evidence="2" type="ORF">Cvel_12024</name>
</gene>
<organism evidence="2">
    <name type="scientific">Chromera velia CCMP2878</name>
    <dbReference type="NCBI Taxonomy" id="1169474"/>
    <lineage>
        <taxon>Eukaryota</taxon>
        <taxon>Sar</taxon>
        <taxon>Alveolata</taxon>
        <taxon>Colpodellida</taxon>
        <taxon>Chromeraceae</taxon>
        <taxon>Chromera</taxon>
    </lineage>
</organism>
<evidence type="ECO:0000256" key="1">
    <source>
        <dbReference type="SAM" id="MobiDB-lite"/>
    </source>
</evidence>
<sequence>MCENPLIPHIHVHPILLQRTRPEKLCTCTAFERPVHSAFRRIDTSAELKEPIMEEYFPEVVAILEKNRKTRIPLKRTGALFLNTRPPKASGPADAPDTGGPGGGGMIGEEEPKETGRREPGDLLGEAKKGGGQKLESRNVMGLVSFFLPPLLE</sequence>
<evidence type="ECO:0000313" key="2">
    <source>
        <dbReference type="EMBL" id="CEM53517.1"/>
    </source>
</evidence>
<proteinExistence type="predicted"/>
<reference evidence="2" key="1">
    <citation type="submission" date="2014-11" db="EMBL/GenBank/DDBJ databases">
        <authorList>
            <person name="Otto D Thomas"/>
            <person name="Naeem Raeece"/>
        </authorList>
    </citation>
    <scope>NUCLEOTIDE SEQUENCE</scope>
</reference>
<dbReference type="AlphaFoldDB" id="A0A0G4I8Z2"/>
<dbReference type="EMBL" id="CDMZ01005702">
    <property type="protein sequence ID" value="CEM53517.1"/>
    <property type="molecule type" value="Genomic_DNA"/>
</dbReference>
<dbReference type="VEuPathDB" id="CryptoDB:Cvel_12024"/>
<protein>
    <submittedName>
        <fullName evidence="2">Uncharacterized protein</fullName>
    </submittedName>
</protein>
<feature type="region of interest" description="Disordered" evidence="1">
    <location>
        <begin position="78"/>
        <end position="135"/>
    </location>
</feature>
<accession>A0A0G4I8Z2</accession>
<name>A0A0G4I8Z2_9ALVE</name>